<dbReference type="Gene3D" id="3.40.50.300">
    <property type="entry name" value="P-loop containing nucleotide triphosphate hydrolases"/>
    <property type="match status" value="1"/>
</dbReference>
<reference evidence="10" key="2">
    <citation type="submission" date="2025-08" db="UniProtKB">
        <authorList>
            <consortium name="RefSeq"/>
        </authorList>
    </citation>
    <scope>IDENTIFICATION</scope>
</reference>
<feature type="compositionally biased region" description="Basic and acidic residues" evidence="7">
    <location>
        <begin position="157"/>
        <end position="166"/>
    </location>
</feature>
<feature type="region of interest" description="Disordered" evidence="7">
    <location>
        <begin position="117"/>
        <end position="186"/>
    </location>
</feature>
<evidence type="ECO:0000313" key="10">
    <source>
        <dbReference type="RefSeq" id="WP_028310417.1"/>
    </source>
</evidence>
<keyword evidence="5" id="KW-0067">ATP-binding</keyword>
<dbReference type="AlphaFoldDB" id="A0A8B6X1Y0"/>
<sequence length="406" mass="43694">MRLSLDQLDNPRLAELCGPLDEHLRQIEAALDITVSRRGAHFDVHGRRAPEAIELLRGLAATRGRIDIGVVQLALVEAGHAGDGAADAGGNDDARGAGRGKPGAAVAAGAGIASLETARARSRRKSAPRTIEPDDASNDGSADLDYRELPADADGGDDARHRRAPTDDNGAPVTARLPGHPLEEPANPVLRTRRHDLHGRTPRQRDYLRAILSHDISFGVGPAGTGKTYLAVACAVDALERDAVQRVVLTRPAVEAGERLGFLPGDLAQKVDPYLRPLYDALYDLLGFDKTLKLQERQAIEIAPLAYMRGRTLNNAFVILDEAQNTTPEQMKMFLTRIGFGSKAVVTGDITQVDLPRGHRSGLADALEVLDGVRGISFTRFTSADVVRHPLVGRIVDAYERASQQN</sequence>
<dbReference type="Pfam" id="PF02562">
    <property type="entry name" value="PhoH"/>
    <property type="match status" value="1"/>
</dbReference>
<protein>
    <recommendedName>
        <fullName evidence="6">PhoH-like protein</fullName>
    </recommendedName>
</protein>
<evidence type="ECO:0000256" key="5">
    <source>
        <dbReference type="ARBA" id="ARBA00022840"/>
    </source>
</evidence>
<dbReference type="InterPro" id="IPR003714">
    <property type="entry name" value="PhoH"/>
</dbReference>
<evidence type="ECO:0000256" key="1">
    <source>
        <dbReference type="ARBA" id="ARBA00004496"/>
    </source>
</evidence>
<accession>A0A8B6X1Y0</accession>
<dbReference type="RefSeq" id="WP_028310417.1">
    <property type="nucleotide sequence ID" value="NZ_AXWS01000007.1"/>
</dbReference>
<organism evidence="9 10">
    <name type="scientific">Derxia gummosa DSM 723</name>
    <dbReference type="NCBI Taxonomy" id="1121388"/>
    <lineage>
        <taxon>Bacteria</taxon>
        <taxon>Pseudomonadati</taxon>
        <taxon>Pseudomonadota</taxon>
        <taxon>Betaproteobacteria</taxon>
        <taxon>Burkholderiales</taxon>
        <taxon>Alcaligenaceae</taxon>
        <taxon>Derxia</taxon>
    </lineage>
</organism>
<dbReference type="GO" id="GO:0005829">
    <property type="term" value="C:cytosol"/>
    <property type="evidence" value="ECO:0007669"/>
    <property type="project" value="TreeGrafter"/>
</dbReference>
<comment type="subcellular location">
    <subcellularLocation>
        <location evidence="1">Cytoplasm</location>
    </subcellularLocation>
</comment>
<evidence type="ECO:0000259" key="8">
    <source>
        <dbReference type="Pfam" id="PF02562"/>
    </source>
</evidence>
<name>A0A8B6X1Y0_9BURK</name>
<feature type="region of interest" description="Disordered" evidence="7">
    <location>
        <begin position="81"/>
        <end position="104"/>
    </location>
</feature>
<proteinExistence type="inferred from homology"/>
<dbReference type="SUPFAM" id="SSF52540">
    <property type="entry name" value="P-loop containing nucleoside triphosphate hydrolases"/>
    <property type="match status" value="1"/>
</dbReference>
<dbReference type="InterPro" id="IPR027417">
    <property type="entry name" value="P-loop_NTPase"/>
</dbReference>
<keyword evidence="3" id="KW-0963">Cytoplasm</keyword>
<feature type="domain" description="PhoH-like protein" evidence="8">
    <location>
        <begin position="198"/>
        <end position="400"/>
    </location>
</feature>
<comment type="similarity">
    <text evidence="2">Belongs to the PhoH family.</text>
</comment>
<evidence type="ECO:0000256" key="4">
    <source>
        <dbReference type="ARBA" id="ARBA00022741"/>
    </source>
</evidence>
<evidence type="ECO:0000313" key="9">
    <source>
        <dbReference type="Proteomes" id="UP000675920"/>
    </source>
</evidence>
<evidence type="ECO:0000256" key="7">
    <source>
        <dbReference type="SAM" id="MobiDB-lite"/>
    </source>
</evidence>
<evidence type="ECO:0000256" key="2">
    <source>
        <dbReference type="ARBA" id="ARBA00010393"/>
    </source>
</evidence>
<dbReference type="FunFam" id="3.40.50.300:FF:000013">
    <property type="entry name" value="PhoH family ATPase"/>
    <property type="match status" value="1"/>
</dbReference>
<dbReference type="GO" id="GO:0005524">
    <property type="term" value="F:ATP binding"/>
    <property type="evidence" value="ECO:0007669"/>
    <property type="project" value="UniProtKB-KW"/>
</dbReference>
<evidence type="ECO:0000256" key="3">
    <source>
        <dbReference type="ARBA" id="ARBA00022490"/>
    </source>
</evidence>
<dbReference type="PANTHER" id="PTHR30473">
    <property type="entry name" value="PROTEIN PHOH"/>
    <property type="match status" value="1"/>
</dbReference>
<dbReference type="Proteomes" id="UP000675920">
    <property type="component" value="Unplaced"/>
</dbReference>
<reference evidence="10" key="1">
    <citation type="journal article" date="2003" name="In Silico Biol.">
        <title>Bioinformatics classification and functional analysis of PhoH homologs.</title>
        <authorList>
            <person name="Kazakov A.E."/>
            <person name="Vassieva O."/>
            <person name="Gelfand M.S."/>
            <person name="Osterman A."/>
            <person name="Overbeek R."/>
        </authorList>
    </citation>
    <scope>NUCLEOTIDE SEQUENCE</scope>
</reference>
<dbReference type="InterPro" id="IPR051451">
    <property type="entry name" value="PhoH2-like"/>
</dbReference>
<evidence type="ECO:0000256" key="6">
    <source>
        <dbReference type="ARBA" id="ARBA00039970"/>
    </source>
</evidence>
<keyword evidence="9" id="KW-1185">Reference proteome</keyword>
<dbReference type="PANTHER" id="PTHR30473:SF1">
    <property type="entry name" value="PHOH-LIKE PROTEIN"/>
    <property type="match status" value="1"/>
</dbReference>
<keyword evidence="4" id="KW-0547">Nucleotide-binding</keyword>
<dbReference type="OrthoDB" id="9766527at2"/>